<proteinExistence type="predicted"/>
<dbReference type="EMBL" id="JBHTOQ010000022">
    <property type="protein sequence ID" value="MFD1482162.1"/>
    <property type="molecule type" value="Genomic_DNA"/>
</dbReference>
<comment type="caution">
    <text evidence="1">The sequence shown here is derived from an EMBL/GenBank/DDBJ whole genome shotgun (WGS) entry which is preliminary data.</text>
</comment>
<evidence type="ECO:0000313" key="2">
    <source>
        <dbReference type="Proteomes" id="UP001597302"/>
    </source>
</evidence>
<reference evidence="2" key="1">
    <citation type="journal article" date="2019" name="Int. J. Syst. Evol. Microbiol.">
        <title>The Global Catalogue of Microorganisms (GCM) 10K type strain sequencing project: providing services to taxonomists for standard genome sequencing and annotation.</title>
        <authorList>
            <consortium name="The Broad Institute Genomics Platform"/>
            <consortium name="The Broad Institute Genome Sequencing Center for Infectious Disease"/>
            <person name="Wu L."/>
            <person name="Ma J."/>
        </authorList>
    </citation>
    <scope>NUCLEOTIDE SEQUENCE [LARGE SCALE GENOMIC DNA]</scope>
    <source>
        <strain evidence="2">CCM 8875</strain>
    </source>
</reference>
<keyword evidence="2" id="KW-1185">Reference proteome</keyword>
<accession>A0ABW4DWL8</accession>
<name>A0ABW4DWL8_9RHOB</name>
<gene>
    <name evidence="1" type="ORF">ACFQ5P_12735</name>
</gene>
<protein>
    <submittedName>
        <fullName evidence="1">Uncharacterized protein</fullName>
    </submittedName>
</protein>
<dbReference type="RefSeq" id="WP_131573601.1">
    <property type="nucleotide sequence ID" value="NZ_CBCSAJ010000007.1"/>
</dbReference>
<evidence type="ECO:0000313" key="1">
    <source>
        <dbReference type="EMBL" id="MFD1482162.1"/>
    </source>
</evidence>
<dbReference type="Proteomes" id="UP001597302">
    <property type="component" value="Unassembled WGS sequence"/>
</dbReference>
<sequence>MWPAFPLIGLDASGPMLSACMTGDRLDRGGGCATGAKAVPATLSTRINALPIRRAHKVRLPRDVPIRPVLDACHVPPAWLRTKSRRPSGSFTSRPSVQGVAPGWLNVVGLWLSIGSLIPVIPGHHRIRRCCQFVNLRDQPLPPVARAVRDWRIAEMRQDMETVRDRFPELSLSSWGDRDAAWRRCVPGKRN</sequence>
<organism evidence="1 2">
    <name type="scientific">Paracoccus nototheniae</name>
    <dbReference type="NCBI Taxonomy" id="2489002"/>
    <lineage>
        <taxon>Bacteria</taxon>
        <taxon>Pseudomonadati</taxon>
        <taxon>Pseudomonadota</taxon>
        <taxon>Alphaproteobacteria</taxon>
        <taxon>Rhodobacterales</taxon>
        <taxon>Paracoccaceae</taxon>
        <taxon>Paracoccus</taxon>
    </lineage>
</organism>